<dbReference type="InterPro" id="IPR050490">
    <property type="entry name" value="Bact_solute-bd_prot1"/>
</dbReference>
<dbReference type="PROSITE" id="PS51257">
    <property type="entry name" value="PROKAR_LIPOPROTEIN"/>
    <property type="match status" value="1"/>
</dbReference>
<feature type="chain" id="PRO_5046874837" evidence="1">
    <location>
        <begin position="29"/>
        <end position="469"/>
    </location>
</feature>
<name>A0ABW8TRE1_9CLOT</name>
<dbReference type="Proteomes" id="UP001623661">
    <property type="component" value="Unassembled WGS sequence"/>
</dbReference>
<evidence type="ECO:0000313" key="2">
    <source>
        <dbReference type="EMBL" id="MFL0268107.1"/>
    </source>
</evidence>
<comment type="caution">
    <text evidence="2">The sequence shown here is derived from an EMBL/GenBank/DDBJ whole genome shotgun (WGS) entry which is preliminary data.</text>
</comment>
<evidence type="ECO:0000313" key="3">
    <source>
        <dbReference type="Proteomes" id="UP001623661"/>
    </source>
</evidence>
<reference evidence="2 3" key="1">
    <citation type="submission" date="2024-11" db="EMBL/GenBank/DDBJ databases">
        <authorList>
            <person name="Heng Y.C."/>
            <person name="Lim A.C.H."/>
            <person name="Lee J.K.Y."/>
            <person name="Kittelmann S."/>
        </authorList>
    </citation>
    <scope>NUCLEOTIDE SEQUENCE [LARGE SCALE GENOMIC DNA]</scope>
    <source>
        <strain evidence="2 3">WILCCON 0202</strain>
    </source>
</reference>
<keyword evidence="1" id="KW-0732">Signal</keyword>
<dbReference type="EMBL" id="JBJHZY010000001">
    <property type="protein sequence ID" value="MFL0268107.1"/>
    <property type="molecule type" value="Genomic_DNA"/>
</dbReference>
<organism evidence="2 3">
    <name type="scientific">Candidatus Clostridium radicumherbarum</name>
    <dbReference type="NCBI Taxonomy" id="3381662"/>
    <lineage>
        <taxon>Bacteria</taxon>
        <taxon>Bacillati</taxon>
        <taxon>Bacillota</taxon>
        <taxon>Clostridia</taxon>
        <taxon>Eubacteriales</taxon>
        <taxon>Clostridiaceae</taxon>
        <taxon>Clostridium</taxon>
    </lineage>
</organism>
<dbReference type="PANTHER" id="PTHR43649:SF16">
    <property type="entry name" value="SUGAR-BINDING LIPOPROTEIN"/>
    <property type="match status" value="1"/>
</dbReference>
<sequence>MKKNIQKIISMGLMLSLLGFTGCTKNNATPANTTTKSEVTVKLGIWPQDGLTDQIEQHKKWAAAILASDNVKIVPSYYKYATDSFVSMATAGNAPTLFDTWYTEPQKLIEAGFVKDITPELKELGWDTKMNPDVKNLLSKDGKIYGLPRDGYAEGLMINKKLFADAGLVDANGIPKYPKTWDELAQDAKIIKDKTGHAGIDILAKDAAGGWLFTNIGWDFGAQFEVQKDGKWVAQLNSKEAIAAMQYVKDLKWKYDVLTADPTNEDWASGYKAIATEDAAMYIASPDSADQLALNKMDINNLAMAPLPAGPAGQYSLGGGTPYMFSANATHEQVVAGLKYLVLMGKAPVVTTDSINGLEADAKARVAKGVPILPSFPAWSGATDYLKAQADAQQKYKNVDMKFFNDYYDILKKPGNLHLEEPQVTQDLYKELTNVLQAVITNKNSDVTKLMNTANTNVQALLDNGPNKK</sequence>
<accession>A0ABW8TRE1</accession>
<keyword evidence="3" id="KW-1185">Reference proteome</keyword>
<dbReference type="InterPro" id="IPR006059">
    <property type="entry name" value="SBP"/>
</dbReference>
<feature type="signal peptide" evidence="1">
    <location>
        <begin position="1"/>
        <end position="28"/>
    </location>
</feature>
<dbReference type="Pfam" id="PF01547">
    <property type="entry name" value="SBP_bac_1"/>
    <property type="match status" value="1"/>
</dbReference>
<proteinExistence type="predicted"/>
<evidence type="ECO:0000256" key="1">
    <source>
        <dbReference type="SAM" id="SignalP"/>
    </source>
</evidence>
<dbReference type="PANTHER" id="PTHR43649">
    <property type="entry name" value="ARABINOSE-BINDING PROTEIN-RELATED"/>
    <property type="match status" value="1"/>
</dbReference>
<gene>
    <name evidence="2" type="ORF">ACJDUH_08330</name>
</gene>
<dbReference type="SUPFAM" id="SSF53850">
    <property type="entry name" value="Periplasmic binding protein-like II"/>
    <property type="match status" value="1"/>
</dbReference>
<dbReference type="RefSeq" id="WP_406764690.1">
    <property type="nucleotide sequence ID" value="NZ_JBJHZY010000001.1"/>
</dbReference>
<protein>
    <submittedName>
        <fullName evidence="2">ABC transporter substrate-binding protein</fullName>
    </submittedName>
</protein>
<dbReference type="Gene3D" id="3.40.190.10">
    <property type="entry name" value="Periplasmic binding protein-like II"/>
    <property type="match status" value="1"/>
</dbReference>